<proteinExistence type="predicted"/>
<dbReference type="CDD" id="cd02440">
    <property type="entry name" value="AdoMet_MTases"/>
    <property type="match status" value="1"/>
</dbReference>
<evidence type="ECO:0000259" key="2">
    <source>
        <dbReference type="Pfam" id="PF13649"/>
    </source>
</evidence>
<dbReference type="Gene3D" id="3.40.50.150">
    <property type="entry name" value="Vaccinia Virus protein VP39"/>
    <property type="match status" value="1"/>
</dbReference>
<evidence type="ECO:0000256" key="1">
    <source>
        <dbReference type="SAM" id="MobiDB-lite"/>
    </source>
</evidence>
<dbReference type="AlphaFoldDB" id="A0A5N8VXQ2"/>
<dbReference type="OrthoDB" id="4484556at2"/>
<keyword evidence="3" id="KW-0808">Transferase</keyword>
<dbReference type="Pfam" id="PF13649">
    <property type="entry name" value="Methyltransf_25"/>
    <property type="match status" value="1"/>
</dbReference>
<reference evidence="3 4" key="1">
    <citation type="submission" date="2019-07" db="EMBL/GenBank/DDBJ databases">
        <title>New species of Amycolatopsis and Streptomyces.</title>
        <authorList>
            <person name="Duangmal K."/>
            <person name="Teo W.F.A."/>
            <person name="Lipun K."/>
        </authorList>
    </citation>
    <scope>NUCLEOTIDE SEQUENCE [LARGE SCALE GENOMIC DNA]</scope>
    <source>
        <strain evidence="3 4">TISTR 2346</strain>
    </source>
</reference>
<name>A0A5N8VXQ2_9ACTN</name>
<dbReference type="GO" id="GO:0008168">
    <property type="term" value="F:methyltransferase activity"/>
    <property type="evidence" value="ECO:0007669"/>
    <property type="project" value="UniProtKB-KW"/>
</dbReference>
<gene>
    <name evidence="3" type="ORF">FNH04_08990</name>
</gene>
<evidence type="ECO:0000313" key="3">
    <source>
        <dbReference type="EMBL" id="MPY40040.1"/>
    </source>
</evidence>
<feature type="domain" description="Methyltransferase" evidence="2">
    <location>
        <begin position="99"/>
        <end position="186"/>
    </location>
</feature>
<feature type="region of interest" description="Disordered" evidence="1">
    <location>
        <begin position="1"/>
        <end position="46"/>
    </location>
</feature>
<dbReference type="Proteomes" id="UP000326979">
    <property type="component" value="Unassembled WGS sequence"/>
</dbReference>
<keyword evidence="3" id="KW-0489">Methyltransferase</keyword>
<organism evidence="3 4">
    <name type="scientific">Streptomyces phyllanthi</name>
    <dbReference type="NCBI Taxonomy" id="1803180"/>
    <lineage>
        <taxon>Bacteria</taxon>
        <taxon>Bacillati</taxon>
        <taxon>Actinomycetota</taxon>
        <taxon>Actinomycetes</taxon>
        <taxon>Kitasatosporales</taxon>
        <taxon>Streptomycetaceae</taxon>
        <taxon>Streptomyces</taxon>
    </lineage>
</organism>
<sequence length="287" mass="30657">MEIPTAEWNDPDAAAPQPQTGIPLSPDSPDLVPPVEPGEPWTDDPYAQALRTGRGPLYLRRVEPHAYGVAELIALDVERWCAAPDAADTSVLRRCAGPVLDVGCGPGRLVAALAARGVPALGVDVSPAAVALTRRHGGAALRRSVFDRLPREGRWGTILLMDGNVGIGGDPVALLARLRDLVRPGGRLLAEAADDDVDQRLTVRVEDAHGRHGRPFPWARVGATGLLHAADSTGWILTGRWSADRTFVELHRADTGFDELPVPQLRAIGRSAPGQRSTRGDATRTRP</sequence>
<evidence type="ECO:0000313" key="4">
    <source>
        <dbReference type="Proteomes" id="UP000326979"/>
    </source>
</evidence>
<dbReference type="SUPFAM" id="SSF53335">
    <property type="entry name" value="S-adenosyl-L-methionine-dependent methyltransferases"/>
    <property type="match status" value="1"/>
</dbReference>
<comment type="caution">
    <text evidence="3">The sequence shown here is derived from an EMBL/GenBank/DDBJ whole genome shotgun (WGS) entry which is preliminary data.</text>
</comment>
<dbReference type="GO" id="GO:0032259">
    <property type="term" value="P:methylation"/>
    <property type="evidence" value="ECO:0007669"/>
    <property type="project" value="UniProtKB-KW"/>
</dbReference>
<feature type="region of interest" description="Disordered" evidence="1">
    <location>
        <begin position="266"/>
        <end position="287"/>
    </location>
</feature>
<feature type="compositionally biased region" description="Basic and acidic residues" evidence="1">
    <location>
        <begin position="278"/>
        <end position="287"/>
    </location>
</feature>
<accession>A0A5N8VXQ2</accession>
<dbReference type="InterPro" id="IPR029063">
    <property type="entry name" value="SAM-dependent_MTases_sf"/>
</dbReference>
<protein>
    <submittedName>
        <fullName evidence="3">Class I SAM-dependent methyltransferase</fullName>
    </submittedName>
</protein>
<dbReference type="InterPro" id="IPR041698">
    <property type="entry name" value="Methyltransf_25"/>
</dbReference>
<dbReference type="EMBL" id="VJZE01000040">
    <property type="protein sequence ID" value="MPY40040.1"/>
    <property type="molecule type" value="Genomic_DNA"/>
</dbReference>
<keyword evidence="4" id="KW-1185">Reference proteome</keyword>